<dbReference type="GO" id="GO:0016791">
    <property type="term" value="F:phosphatase activity"/>
    <property type="evidence" value="ECO:0007669"/>
    <property type="project" value="TreeGrafter"/>
</dbReference>
<evidence type="ECO:0000313" key="3">
    <source>
        <dbReference type="EMBL" id="KAF1765985.1"/>
    </source>
</evidence>
<sequence>MQSILINVIVTLLVGFSFGIDTNDDIPDELELIFVHTIWRHGDRSQEGHLNNDPVDPTKWIEGGGGYGQLTPRGMEQQYKLGKKLRDRYVSTGFLHNFYDSQQVYIRSTDVNRTINSAISNMLGMFSSSSQRPGVDYPDIEGWPRGFMPVPIHSSGPASQDCVASAFCSCKRRNALLEIAHKGEQFQNFINSEKYINITSQVSELFNTTFTFDNLWQVHDAIMIQLIHFREIVYNQTWYSDEFFENLDDLERPSKAFVSGLYDPPIVDGINVRKEILKTRGGPLINDISDRMRTISQCKQVAEKCDVYHKNLKYYAFSTHDHTVFALLAVLGLETVVAGEERYGEWPDYASDILVELFQNDTNRSFYFRVLYQRNTFSKFEVVTPLIQGCKSRQFCDIQVFEDRAKEFRPDRPMKEFCEILPREDNRVSRWIKNVFQSPDQSTSNNYKCVLSVVDVEVSDLVGVLVDSNHTEPVTEGVSLEVLLAYQIHKPLREWNLRDDGNFGFSGLNLDAVGGQMSGLTVDLDLLVEESFLKRTRTY</sequence>
<accession>A0A6A5HF23</accession>
<comment type="caution">
    <text evidence="3">The sequence shown here is derived from an EMBL/GenBank/DDBJ whole genome shotgun (WGS) entry which is preliminary data.</text>
</comment>
<dbReference type="Proteomes" id="UP000483820">
    <property type="component" value="Chromosome II"/>
</dbReference>
<dbReference type="EMBL" id="WUAV01000002">
    <property type="protein sequence ID" value="KAF1765985.1"/>
    <property type="molecule type" value="Genomic_DNA"/>
</dbReference>
<dbReference type="PANTHER" id="PTHR11567:SF206">
    <property type="entry name" value="HISTIDINE ACID PHOSPHATASE-RELATED"/>
    <property type="match status" value="1"/>
</dbReference>
<evidence type="ECO:0000256" key="2">
    <source>
        <dbReference type="SAM" id="SignalP"/>
    </source>
</evidence>
<dbReference type="SUPFAM" id="SSF53254">
    <property type="entry name" value="Phosphoglycerate mutase-like"/>
    <property type="match status" value="1"/>
</dbReference>
<proteinExistence type="inferred from homology"/>
<dbReference type="CDD" id="cd07061">
    <property type="entry name" value="HP_HAP_like"/>
    <property type="match status" value="1"/>
</dbReference>
<gene>
    <name evidence="3" type="ORF">GCK72_005939</name>
</gene>
<dbReference type="InterPro" id="IPR029033">
    <property type="entry name" value="His_PPase_superfam"/>
</dbReference>
<feature type="chain" id="PRO_5025544658" evidence="2">
    <location>
        <begin position="20"/>
        <end position="539"/>
    </location>
</feature>
<dbReference type="InterPro" id="IPR050645">
    <property type="entry name" value="Histidine_acid_phosphatase"/>
</dbReference>
<protein>
    <submittedName>
        <fullName evidence="3">Uncharacterized protein</fullName>
    </submittedName>
</protein>
<dbReference type="PANTHER" id="PTHR11567">
    <property type="entry name" value="ACID PHOSPHATASE-RELATED"/>
    <property type="match status" value="1"/>
</dbReference>
<dbReference type="AlphaFoldDB" id="A0A6A5HF23"/>
<feature type="signal peptide" evidence="2">
    <location>
        <begin position="1"/>
        <end position="19"/>
    </location>
</feature>
<dbReference type="Gene3D" id="3.40.50.1240">
    <property type="entry name" value="Phosphoglycerate mutase-like"/>
    <property type="match status" value="1"/>
</dbReference>
<organism evidence="3 4">
    <name type="scientific">Caenorhabditis remanei</name>
    <name type="common">Caenorhabditis vulgaris</name>
    <dbReference type="NCBI Taxonomy" id="31234"/>
    <lineage>
        <taxon>Eukaryota</taxon>
        <taxon>Metazoa</taxon>
        <taxon>Ecdysozoa</taxon>
        <taxon>Nematoda</taxon>
        <taxon>Chromadorea</taxon>
        <taxon>Rhabditida</taxon>
        <taxon>Rhabditina</taxon>
        <taxon>Rhabditomorpha</taxon>
        <taxon>Rhabditoidea</taxon>
        <taxon>Rhabditidae</taxon>
        <taxon>Peloderinae</taxon>
        <taxon>Caenorhabditis</taxon>
    </lineage>
</organism>
<dbReference type="GeneID" id="9820919"/>
<dbReference type="CTD" id="9820919"/>
<dbReference type="RefSeq" id="XP_053589592.1">
    <property type="nucleotide sequence ID" value="XM_053725398.1"/>
</dbReference>
<evidence type="ECO:0000256" key="1">
    <source>
        <dbReference type="ARBA" id="ARBA00005375"/>
    </source>
</evidence>
<name>A0A6A5HF23_CAERE</name>
<dbReference type="InterPro" id="IPR000560">
    <property type="entry name" value="His_Pase_clade-2"/>
</dbReference>
<dbReference type="Pfam" id="PF00328">
    <property type="entry name" value="His_Phos_2"/>
    <property type="match status" value="1"/>
</dbReference>
<dbReference type="KEGG" id="crq:GCK72_005939"/>
<evidence type="ECO:0000313" key="4">
    <source>
        <dbReference type="Proteomes" id="UP000483820"/>
    </source>
</evidence>
<comment type="similarity">
    <text evidence="1">Belongs to the histidine acid phosphatase family.</text>
</comment>
<reference evidence="3 4" key="1">
    <citation type="submission" date="2019-12" db="EMBL/GenBank/DDBJ databases">
        <title>Chromosome-level assembly of the Caenorhabditis remanei genome.</title>
        <authorList>
            <person name="Teterina A.A."/>
            <person name="Willis J.H."/>
            <person name="Phillips P.C."/>
        </authorList>
    </citation>
    <scope>NUCLEOTIDE SEQUENCE [LARGE SCALE GENOMIC DNA]</scope>
    <source>
        <strain evidence="3 4">PX506</strain>
        <tissue evidence="3">Whole organism</tissue>
    </source>
</reference>
<keyword evidence="2" id="KW-0732">Signal</keyword>